<gene>
    <name evidence="2" type="primary">cu_0</name>
    <name evidence="2" type="ORF">Bhyg_05743</name>
</gene>
<feature type="compositionally biased region" description="Polar residues" evidence="1">
    <location>
        <begin position="56"/>
        <end position="73"/>
    </location>
</feature>
<protein>
    <submittedName>
        <fullName evidence="2">Nocturnin</fullName>
    </submittedName>
</protein>
<dbReference type="OrthoDB" id="8035218at2759"/>
<proteinExistence type="predicted"/>
<dbReference type="Proteomes" id="UP001151699">
    <property type="component" value="Chromosome B"/>
</dbReference>
<evidence type="ECO:0000256" key="1">
    <source>
        <dbReference type="SAM" id="MobiDB-lite"/>
    </source>
</evidence>
<organism evidence="2 3">
    <name type="scientific">Pseudolycoriella hygida</name>
    <dbReference type="NCBI Taxonomy" id="35572"/>
    <lineage>
        <taxon>Eukaryota</taxon>
        <taxon>Metazoa</taxon>
        <taxon>Ecdysozoa</taxon>
        <taxon>Arthropoda</taxon>
        <taxon>Hexapoda</taxon>
        <taxon>Insecta</taxon>
        <taxon>Pterygota</taxon>
        <taxon>Neoptera</taxon>
        <taxon>Endopterygota</taxon>
        <taxon>Diptera</taxon>
        <taxon>Nematocera</taxon>
        <taxon>Sciaroidea</taxon>
        <taxon>Sciaridae</taxon>
        <taxon>Pseudolycoriella</taxon>
    </lineage>
</organism>
<accession>A0A9Q0N093</accession>
<sequence>MQSHGETLRKYGHCRRPSYGKAMPVSALLMNHSSPQHRRNESIARDGLSEDESPPTIFTLTEPNSQNSPQFTENDAKPDSKHFIENEQLDYSVSAENEFVFVSLKDTLSPSNDIETCSAMTELCNLLCDKSCTKVQMKTTDQSGDGTNEMKAHTNDRQKFLSSMIAESVTEAIDSQSLNITDEKNTESEVNDKLKVNEALVRTSMMTSPAARRRLAARKIEMEIDAADESATDSDYVPPKQLLMFLVRYSFSFIKISCQTFICKPIIR</sequence>
<feature type="compositionally biased region" description="Basic and acidic residues" evidence="1">
    <location>
        <begin position="38"/>
        <end position="48"/>
    </location>
</feature>
<dbReference type="EMBL" id="WJQU01000002">
    <property type="protein sequence ID" value="KAJ6640811.1"/>
    <property type="molecule type" value="Genomic_DNA"/>
</dbReference>
<name>A0A9Q0N093_9DIPT</name>
<evidence type="ECO:0000313" key="3">
    <source>
        <dbReference type="Proteomes" id="UP001151699"/>
    </source>
</evidence>
<dbReference type="AlphaFoldDB" id="A0A9Q0N093"/>
<reference evidence="2" key="1">
    <citation type="submission" date="2022-07" db="EMBL/GenBank/DDBJ databases">
        <authorList>
            <person name="Trinca V."/>
            <person name="Uliana J.V.C."/>
            <person name="Torres T.T."/>
            <person name="Ward R.J."/>
            <person name="Monesi N."/>
        </authorList>
    </citation>
    <scope>NUCLEOTIDE SEQUENCE</scope>
    <source>
        <strain evidence="2">HSMRA1968</strain>
        <tissue evidence="2">Whole embryos</tissue>
    </source>
</reference>
<comment type="caution">
    <text evidence="2">The sequence shown here is derived from an EMBL/GenBank/DDBJ whole genome shotgun (WGS) entry which is preliminary data.</text>
</comment>
<keyword evidence="3" id="KW-1185">Reference proteome</keyword>
<feature type="region of interest" description="Disordered" evidence="1">
    <location>
        <begin position="32"/>
        <end position="78"/>
    </location>
</feature>
<evidence type="ECO:0000313" key="2">
    <source>
        <dbReference type="EMBL" id="KAJ6640811.1"/>
    </source>
</evidence>